<dbReference type="Proteomes" id="UP001451303">
    <property type="component" value="Unassembled WGS sequence"/>
</dbReference>
<reference evidence="2 3" key="1">
    <citation type="submission" date="2023-09" db="EMBL/GenBank/DDBJ databases">
        <title>Multi-omics analysis of a traditional fermented food reveals byproduct-associated fungal strains for waste-to-food upcycling.</title>
        <authorList>
            <consortium name="Lawrence Berkeley National Laboratory"/>
            <person name="Rekdal V.M."/>
            <person name="Villalobos-Escobedo J.M."/>
            <person name="Rodriguez-Valeron N."/>
            <person name="Garcia M.O."/>
            <person name="Vasquez D.P."/>
            <person name="Damayanti I."/>
            <person name="Sorensen P.M."/>
            <person name="Baidoo E.E."/>
            <person name="De Carvalho A.C."/>
            <person name="Riley R."/>
            <person name="Lipzen A."/>
            <person name="He G."/>
            <person name="Yan M."/>
            <person name="Haridas S."/>
            <person name="Daum C."/>
            <person name="Yoshinaga Y."/>
            <person name="Ng V."/>
            <person name="Grigoriev I.V."/>
            <person name="Munk R."/>
            <person name="Nuraida L."/>
            <person name="Wijaya C.H."/>
            <person name="Morales P.-C."/>
            <person name="Keasling J.D."/>
        </authorList>
    </citation>
    <scope>NUCLEOTIDE SEQUENCE [LARGE SCALE GENOMIC DNA]</scope>
    <source>
        <strain evidence="2 3">FGSC 2613</strain>
    </source>
</reference>
<keyword evidence="1" id="KW-0732">Signal</keyword>
<sequence>MLMRLGGLCFLLDSLVLAMFLPTGARLDEGSYKLKLTRQYYPSPRPLLCQMLALLEGIPISFTIDTLITSTSSSPRRFGTCYAMLLTTPPVLHLPRSCSLGFVCFHGSFDVFNAVIVTNNMVELSTLVLVVTMFWDPQDIPSVDEAVGWMDGSIEGWRRDAATRQASSADAYKIDRVVAGFPASSSCCGRRRDHDVSMF</sequence>
<evidence type="ECO:0000313" key="2">
    <source>
        <dbReference type="EMBL" id="KAL0466453.1"/>
    </source>
</evidence>
<protein>
    <submittedName>
        <fullName evidence="2">Uncharacterized protein</fullName>
    </submittedName>
</protein>
<evidence type="ECO:0000313" key="3">
    <source>
        <dbReference type="Proteomes" id="UP001451303"/>
    </source>
</evidence>
<feature type="chain" id="PRO_5045634176" evidence="1">
    <location>
        <begin position="19"/>
        <end position="199"/>
    </location>
</feature>
<organism evidence="2 3">
    <name type="scientific">Neurospora intermedia</name>
    <dbReference type="NCBI Taxonomy" id="5142"/>
    <lineage>
        <taxon>Eukaryota</taxon>
        <taxon>Fungi</taxon>
        <taxon>Dikarya</taxon>
        <taxon>Ascomycota</taxon>
        <taxon>Pezizomycotina</taxon>
        <taxon>Sordariomycetes</taxon>
        <taxon>Sordariomycetidae</taxon>
        <taxon>Sordariales</taxon>
        <taxon>Sordariaceae</taxon>
        <taxon>Neurospora</taxon>
    </lineage>
</organism>
<accession>A0ABR3D2E0</accession>
<gene>
    <name evidence="2" type="ORF">QR685DRAFT_609002</name>
</gene>
<evidence type="ECO:0000256" key="1">
    <source>
        <dbReference type="SAM" id="SignalP"/>
    </source>
</evidence>
<keyword evidence="3" id="KW-1185">Reference proteome</keyword>
<feature type="signal peptide" evidence="1">
    <location>
        <begin position="1"/>
        <end position="18"/>
    </location>
</feature>
<name>A0ABR3D2E0_NEUIN</name>
<comment type="caution">
    <text evidence="2">The sequence shown here is derived from an EMBL/GenBank/DDBJ whole genome shotgun (WGS) entry which is preliminary data.</text>
</comment>
<proteinExistence type="predicted"/>
<dbReference type="EMBL" id="JAVLET010000012">
    <property type="protein sequence ID" value="KAL0466453.1"/>
    <property type="molecule type" value="Genomic_DNA"/>
</dbReference>